<feature type="transmembrane region" description="Helical" evidence="2">
    <location>
        <begin position="7"/>
        <end position="28"/>
    </location>
</feature>
<name>A0A4R3JT71_9PROT</name>
<comment type="caution">
    <text evidence="4">The sequence shown here is derived from an EMBL/GenBank/DDBJ whole genome shotgun (WGS) entry which is preliminary data.</text>
</comment>
<gene>
    <name evidence="4" type="ORF">EDC61_12038</name>
</gene>
<dbReference type="EMBL" id="SLZY01000020">
    <property type="protein sequence ID" value="TCS69477.1"/>
    <property type="molecule type" value="Genomic_DNA"/>
</dbReference>
<evidence type="ECO:0000313" key="5">
    <source>
        <dbReference type="Proteomes" id="UP000295135"/>
    </source>
</evidence>
<dbReference type="PANTHER" id="PTHR36698">
    <property type="entry name" value="BLL5892 PROTEIN"/>
    <property type="match status" value="1"/>
</dbReference>
<dbReference type="InterPro" id="IPR003399">
    <property type="entry name" value="Mce/MlaD"/>
</dbReference>
<keyword evidence="5" id="KW-1185">Reference proteome</keyword>
<dbReference type="PANTHER" id="PTHR36698:SF3">
    <property type="entry name" value="ABC-TYPE TRANSPORT AUXILIARY LIPOPROTEIN COMPONENT DOMAIN-CONTAINING PROTEIN"/>
    <property type="match status" value="1"/>
</dbReference>
<evidence type="ECO:0000259" key="3">
    <source>
        <dbReference type="Pfam" id="PF02470"/>
    </source>
</evidence>
<feature type="region of interest" description="Disordered" evidence="1">
    <location>
        <begin position="271"/>
        <end position="290"/>
    </location>
</feature>
<dbReference type="Pfam" id="PF02470">
    <property type="entry name" value="MlaD"/>
    <property type="match status" value="1"/>
</dbReference>
<protein>
    <submittedName>
        <fullName evidence="4">Phospholipid/cholesterol/gamma-HCH transport system substrate-binding protein</fullName>
    </submittedName>
</protein>
<dbReference type="AlphaFoldDB" id="A0A4R3JT71"/>
<evidence type="ECO:0000256" key="2">
    <source>
        <dbReference type="SAM" id="Phobius"/>
    </source>
</evidence>
<accession>A0A4R3JT71</accession>
<dbReference type="Proteomes" id="UP000295135">
    <property type="component" value="Unassembled WGS sequence"/>
</dbReference>
<keyword evidence="2" id="KW-0812">Transmembrane</keyword>
<evidence type="ECO:0000256" key="1">
    <source>
        <dbReference type="SAM" id="MobiDB-lite"/>
    </source>
</evidence>
<dbReference type="RefSeq" id="WP_126458218.1">
    <property type="nucleotide sequence ID" value="NZ_AP018721.1"/>
</dbReference>
<keyword evidence="2" id="KW-0472">Membrane</keyword>
<sequence>MESEARYAWVGAVIVGLLALVAAGLLWLHGGLGNHDFNRFTIYFRQQSLDGLQLNSDVKMYGIKVGKVVDYQILPTEAKNVRVVIEVNAKAPVMEGAVAMVNRNLLTGLASIELNNQAGKAPLLTKAPEGEPYPVLSEGKAKLTRFAERMEGVAERADETLGRLNTLLSDRNLATVEQTLGNLNDTSAAVARGMPELQATLKASREAAVQANQQLARLGPKLEATLDDTRQAAAQLRLTTDLGLQELQTTGRALRNASQAVGDAARTLKEPAGALFGPAEDSLGPGETAP</sequence>
<dbReference type="OrthoDB" id="8558572at2"/>
<reference evidence="4 5" key="1">
    <citation type="submission" date="2019-03" db="EMBL/GenBank/DDBJ databases">
        <title>Genomic Encyclopedia of Type Strains, Phase IV (KMG-IV): sequencing the most valuable type-strain genomes for metagenomic binning, comparative biology and taxonomic classification.</title>
        <authorList>
            <person name="Goeker M."/>
        </authorList>
    </citation>
    <scope>NUCLEOTIDE SEQUENCE [LARGE SCALE GENOMIC DNA]</scope>
    <source>
        <strain evidence="4 5">DSM 103923</strain>
    </source>
</reference>
<evidence type="ECO:0000313" key="4">
    <source>
        <dbReference type="EMBL" id="TCS69477.1"/>
    </source>
</evidence>
<keyword evidence="2" id="KW-1133">Transmembrane helix</keyword>
<organism evidence="4 5">
    <name type="scientific">Sulfuritortus calidifontis</name>
    <dbReference type="NCBI Taxonomy" id="1914471"/>
    <lineage>
        <taxon>Bacteria</taxon>
        <taxon>Pseudomonadati</taxon>
        <taxon>Pseudomonadota</taxon>
        <taxon>Betaproteobacteria</taxon>
        <taxon>Nitrosomonadales</taxon>
        <taxon>Thiobacillaceae</taxon>
        <taxon>Sulfuritortus</taxon>
    </lineage>
</organism>
<feature type="domain" description="Mce/MlaD" evidence="3">
    <location>
        <begin position="41"/>
        <end position="115"/>
    </location>
</feature>
<proteinExistence type="predicted"/>